<dbReference type="Proteomes" id="UP000541444">
    <property type="component" value="Unassembled WGS sequence"/>
</dbReference>
<accession>A0A7J7L0B9</accession>
<keyword evidence="2" id="KW-1185">Reference proteome</keyword>
<comment type="caution">
    <text evidence="1">The sequence shown here is derived from an EMBL/GenBank/DDBJ whole genome shotgun (WGS) entry which is preliminary data.</text>
</comment>
<reference evidence="1 2" key="1">
    <citation type="journal article" date="2020" name="IScience">
        <title>Genome Sequencing of the Endangered Kingdonia uniflora (Circaeasteraceae, Ranunculales) Reveals Potential Mechanisms of Evolutionary Specialization.</title>
        <authorList>
            <person name="Sun Y."/>
            <person name="Deng T."/>
            <person name="Zhang A."/>
            <person name="Moore M.J."/>
            <person name="Landis J.B."/>
            <person name="Lin N."/>
            <person name="Zhang H."/>
            <person name="Zhang X."/>
            <person name="Huang J."/>
            <person name="Zhang X."/>
            <person name="Sun H."/>
            <person name="Wang H."/>
        </authorList>
    </citation>
    <scope>NUCLEOTIDE SEQUENCE [LARGE SCALE GENOMIC DNA]</scope>
    <source>
        <strain evidence="1">TB1705</strain>
        <tissue evidence="1">Leaf</tissue>
    </source>
</reference>
<sequence length="150" mass="16887">MGGDQQQSSSEDRCEICYLLEHQASCCPWLYTKCKSAGCEGIMKLMTSFSPKNFNIKYLKCQYRKYNTFKWLSEAVIKEQRKATTSSPGSSRYFGCGLLSHWVKDCPWKDSVCVCAVDGCIGVRKLETSRQPQSYGIFYSNAIPVTNLGG</sequence>
<dbReference type="OrthoDB" id="2009526at2759"/>
<name>A0A7J7L0B9_9MAGN</name>
<dbReference type="AlphaFoldDB" id="A0A7J7L0B9"/>
<protein>
    <submittedName>
        <fullName evidence="1">Uncharacterized protein</fullName>
    </submittedName>
</protein>
<gene>
    <name evidence="1" type="ORF">GIB67_000474</name>
</gene>
<dbReference type="EMBL" id="JACGCM010002763">
    <property type="protein sequence ID" value="KAF6136070.1"/>
    <property type="molecule type" value="Genomic_DNA"/>
</dbReference>
<proteinExistence type="predicted"/>
<evidence type="ECO:0000313" key="1">
    <source>
        <dbReference type="EMBL" id="KAF6136070.1"/>
    </source>
</evidence>
<evidence type="ECO:0000313" key="2">
    <source>
        <dbReference type="Proteomes" id="UP000541444"/>
    </source>
</evidence>
<organism evidence="1 2">
    <name type="scientific">Kingdonia uniflora</name>
    <dbReference type="NCBI Taxonomy" id="39325"/>
    <lineage>
        <taxon>Eukaryota</taxon>
        <taxon>Viridiplantae</taxon>
        <taxon>Streptophyta</taxon>
        <taxon>Embryophyta</taxon>
        <taxon>Tracheophyta</taxon>
        <taxon>Spermatophyta</taxon>
        <taxon>Magnoliopsida</taxon>
        <taxon>Ranunculales</taxon>
        <taxon>Circaeasteraceae</taxon>
        <taxon>Kingdonia</taxon>
    </lineage>
</organism>